<protein>
    <submittedName>
        <fullName evidence="7">UPF0042 nucleotide-binding protein</fullName>
    </submittedName>
</protein>
<evidence type="ECO:0000313" key="8">
    <source>
        <dbReference type="Proteomes" id="UP000198718"/>
    </source>
</evidence>
<dbReference type="Pfam" id="PF03668">
    <property type="entry name" value="RapZ-like_N"/>
    <property type="match status" value="1"/>
</dbReference>
<dbReference type="EMBL" id="FNFP01000008">
    <property type="protein sequence ID" value="SDL11442.1"/>
    <property type="molecule type" value="Genomic_DNA"/>
</dbReference>
<dbReference type="GO" id="GO:0005524">
    <property type="term" value="F:ATP binding"/>
    <property type="evidence" value="ECO:0007669"/>
    <property type="project" value="UniProtKB-UniRule"/>
</dbReference>
<dbReference type="NCBIfam" id="NF003828">
    <property type="entry name" value="PRK05416.1"/>
    <property type="match status" value="1"/>
</dbReference>
<feature type="binding site" evidence="4">
    <location>
        <begin position="8"/>
        <end position="15"/>
    </location>
    <ligand>
        <name>ATP</name>
        <dbReference type="ChEBI" id="CHEBI:30616"/>
    </ligand>
</feature>
<feature type="domain" description="RapZ-like N-terminal" evidence="5">
    <location>
        <begin position="1"/>
        <end position="154"/>
    </location>
</feature>
<dbReference type="Pfam" id="PF22740">
    <property type="entry name" value="PapZ_C"/>
    <property type="match status" value="1"/>
</dbReference>
<dbReference type="HAMAP" id="MF_00636">
    <property type="entry name" value="RapZ_like"/>
    <property type="match status" value="1"/>
</dbReference>
<keyword evidence="8" id="KW-1185">Reference proteome</keyword>
<name>A0A1G9HF10_9FIRM</name>
<dbReference type="InterPro" id="IPR053930">
    <property type="entry name" value="RapZ-like_N"/>
</dbReference>
<sequence>MRFVIVTGMSGAGKSEGVKYMEDLGFYCVDNIPPTLIPKFIELCRQSQGDIDKVALVIDIRGGMFFDDLFASLEDLEELGYSYEIMFLDASNETLIKRFKETRRKHPLSVNSSIGEGIDKERDRLKKLKAMATNIIDTTRMTPGQLKEEIRNIYLEGNQTNNLIIYITSFGFKHGIPLDSDLVFDVRFLPNPYYVEELRDFTGKDIKVREYVMNSPISIEFSNKLFDLVDFLIPHYIKEGKNQLVISIGCTGGRHRSVTIAHVLYHKLKEKGYRSILTHRDDTLRERKRD</sequence>
<evidence type="ECO:0000259" key="5">
    <source>
        <dbReference type="Pfam" id="PF03668"/>
    </source>
</evidence>
<dbReference type="InterPro" id="IPR053931">
    <property type="entry name" value="RapZ_C"/>
</dbReference>
<evidence type="ECO:0000256" key="1">
    <source>
        <dbReference type="ARBA" id="ARBA00022741"/>
    </source>
</evidence>
<dbReference type="InterPro" id="IPR005337">
    <property type="entry name" value="RapZ-like"/>
</dbReference>
<evidence type="ECO:0000256" key="3">
    <source>
        <dbReference type="ARBA" id="ARBA00023134"/>
    </source>
</evidence>
<keyword evidence="2 4" id="KW-0067">ATP-binding</keyword>
<gene>
    <name evidence="7" type="ORF">SAMN05660472_02645</name>
</gene>
<dbReference type="SUPFAM" id="SSF52540">
    <property type="entry name" value="P-loop containing nucleoside triphosphate hydrolases"/>
    <property type="match status" value="1"/>
</dbReference>
<reference evidence="7 8" key="1">
    <citation type="submission" date="2016-10" db="EMBL/GenBank/DDBJ databases">
        <authorList>
            <person name="de Groot N.N."/>
        </authorList>
    </citation>
    <scope>NUCLEOTIDE SEQUENCE [LARGE SCALE GENOMIC DNA]</scope>
    <source>
        <strain evidence="7 8">DSM 18346</strain>
    </source>
</reference>
<dbReference type="RefSeq" id="WP_090554402.1">
    <property type="nucleotide sequence ID" value="NZ_FNFP01000008.1"/>
</dbReference>
<evidence type="ECO:0000313" key="7">
    <source>
        <dbReference type="EMBL" id="SDL11442.1"/>
    </source>
</evidence>
<dbReference type="STRING" id="393762.SAMN05660472_02645"/>
<dbReference type="PANTHER" id="PTHR30448:SF0">
    <property type="entry name" value="RNASE ADAPTER PROTEIN RAPZ"/>
    <property type="match status" value="1"/>
</dbReference>
<evidence type="ECO:0000259" key="6">
    <source>
        <dbReference type="Pfam" id="PF22740"/>
    </source>
</evidence>
<organism evidence="7 8">
    <name type="scientific">Natronincola ferrireducens</name>
    <dbReference type="NCBI Taxonomy" id="393762"/>
    <lineage>
        <taxon>Bacteria</taxon>
        <taxon>Bacillati</taxon>
        <taxon>Bacillota</taxon>
        <taxon>Clostridia</taxon>
        <taxon>Peptostreptococcales</taxon>
        <taxon>Natronincolaceae</taxon>
        <taxon>Natronincola</taxon>
    </lineage>
</organism>
<dbReference type="InterPro" id="IPR027417">
    <property type="entry name" value="P-loop_NTPase"/>
</dbReference>
<accession>A0A1G9HF10</accession>
<dbReference type="Gene3D" id="3.40.50.300">
    <property type="entry name" value="P-loop containing nucleotide triphosphate hydrolases"/>
    <property type="match status" value="1"/>
</dbReference>
<feature type="binding site" evidence="4">
    <location>
        <begin position="59"/>
        <end position="62"/>
    </location>
    <ligand>
        <name>GTP</name>
        <dbReference type="ChEBI" id="CHEBI:37565"/>
    </ligand>
</feature>
<evidence type="ECO:0000256" key="2">
    <source>
        <dbReference type="ARBA" id="ARBA00022840"/>
    </source>
</evidence>
<dbReference type="OrthoDB" id="9784461at2"/>
<feature type="domain" description="RapZ C-terminal" evidence="6">
    <location>
        <begin position="164"/>
        <end position="281"/>
    </location>
</feature>
<dbReference type="PIRSF" id="PIRSF005052">
    <property type="entry name" value="P-loopkin"/>
    <property type="match status" value="1"/>
</dbReference>
<dbReference type="AlphaFoldDB" id="A0A1G9HF10"/>
<proteinExistence type="inferred from homology"/>
<dbReference type="Proteomes" id="UP000198718">
    <property type="component" value="Unassembled WGS sequence"/>
</dbReference>
<dbReference type="PANTHER" id="PTHR30448">
    <property type="entry name" value="RNASE ADAPTER PROTEIN RAPZ"/>
    <property type="match status" value="1"/>
</dbReference>
<keyword evidence="1 4" id="KW-0547">Nucleotide-binding</keyword>
<dbReference type="GO" id="GO:0005525">
    <property type="term" value="F:GTP binding"/>
    <property type="evidence" value="ECO:0007669"/>
    <property type="project" value="UniProtKB-UniRule"/>
</dbReference>
<evidence type="ECO:0000256" key="4">
    <source>
        <dbReference type="HAMAP-Rule" id="MF_00636"/>
    </source>
</evidence>
<keyword evidence="3 4" id="KW-0342">GTP-binding</keyword>